<organism evidence="1 2">
    <name type="scientific">Rhabditophanes sp. KR3021</name>
    <dbReference type="NCBI Taxonomy" id="114890"/>
    <lineage>
        <taxon>Eukaryota</taxon>
        <taxon>Metazoa</taxon>
        <taxon>Ecdysozoa</taxon>
        <taxon>Nematoda</taxon>
        <taxon>Chromadorea</taxon>
        <taxon>Rhabditida</taxon>
        <taxon>Tylenchina</taxon>
        <taxon>Panagrolaimomorpha</taxon>
        <taxon>Strongyloidoidea</taxon>
        <taxon>Alloionematidae</taxon>
        <taxon>Rhabditophanes</taxon>
    </lineage>
</organism>
<protein>
    <submittedName>
        <fullName evidence="2">Protein kinase domain-containing protein</fullName>
    </submittedName>
</protein>
<dbReference type="Proteomes" id="UP000095286">
    <property type="component" value="Unplaced"/>
</dbReference>
<sequence>MMADTDHGMPHTYDERFKGPKIEEQIFGTGPQHKNLPTQCDNPLEAVNDTSPNNRPPSYIEQNIPPLNGRIIHHQQENQIHLPPTFQQSHLFQGNEGSNLSAQESHSDREQEVDHLCPKVHAIPHFIATSEKKPRKRKLTSGCGNPKNQKNITEFMKQSPKRHASSFSNGGNSSSNDVLIQMPPSPTSNVVSNFNVNNLNSGVIGPGKISRLTPTNQTVSLYNNSSDSNQSPPGTVKKETQQHHQHQLQLQQQQSVEMSDAEAASRKESDTRSRLMIEDLMKKKEDLTKNLLTEQRKNVLCRQTIKNLLINQVTLERKAIKVSVMGESCRIGHFKPLRQGEQFRDVWHDGSAFEKIQKKTDKLSSEKEDLNSKAVLLKKKKPSNIKEPKRASSMSADNYSSICATSSTHTEDGFLKPEVPKLLTIEEYTEQDEILRLTRENLKKSEADIQIEKDKLDRERNLHIRELKRVQYEENSRFNKFEELHKRYLCLSLLGKGGFSEVWKAFDLEENRYVACKIHHVNKEWKEDKKANYVKHAIREKDIHKSLDHPRIVRLSDLFTVDNHCFCTVLEYCDGNDLDFYLKQHKSIPEKEARCLIMQIVSALKYLSERKPPVIHYDLKPANILLQSGTTSGEIKITDFGLSKIMENTDDTDIDLTSQGAGTYWYLPPETFVISHNPAKISSKVDVWSVGVIFYQCLFGKRPFGHELTQQRILEENTILKATEVVFPNKPQISPQAQDFIKRCLQYRKEERADVQELVKHDLFRPRGQKSQPPSSPSSSKMFSQRPDMYDVDML</sequence>
<proteinExistence type="predicted"/>
<reference evidence="2" key="1">
    <citation type="submission" date="2016-11" db="UniProtKB">
        <authorList>
            <consortium name="WormBaseParasite"/>
        </authorList>
    </citation>
    <scope>IDENTIFICATION</scope>
    <source>
        <strain evidence="2">KR3021</strain>
    </source>
</reference>
<evidence type="ECO:0000313" key="2">
    <source>
        <dbReference type="WBParaSite" id="RSKR_0000602500.1"/>
    </source>
</evidence>
<name>A0AC35U0C3_9BILA</name>
<evidence type="ECO:0000313" key="1">
    <source>
        <dbReference type="Proteomes" id="UP000095286"/>
    </source>
</evidence>
<dbReference type="WBParaSite" id="RSKR_0000602500.1">
    <property type="protein sequence ID" value="RSKR_0000602500.1"/>
    <property type="gene ID" value="RSKR_0000602500"/>
</dbReference>
<accession>A0AC35U0C3</accession>